<dbReference type="Proteomes" id="UP000386466">
    <property type="component" value="Unassembled WGS sequence"/>
</dbReference>
<evidence type="ECO:0000313" key="3">
    <source>
        <dbReference type="Proteomes" id="UP000386466"/>
    </source>
</evidence>
<feature type="region of interest" description="Disordered" evidence="1">
    <location>
        <begin position="1"/>
        <end position="23"/>
    </location>
</feature>
<accession>A0A485MNW8</accession>
<evidence type="ECO:0000313" key="2">
    <source>
        <dbReference type="EMBL" id="VFV22600.1"/>
    </source>
</evidence>
<proteinExistence type="predicted"/>
<gene>
    <name evidence="2" type="ORF">LYPA_23C017206</name>
</gene>
<dbReference type="EMBL" id="CAAGRJ010004677">
    <property type="protein sequence ID" value="VFV22600.1"/>
    <property type="molecule type" value="Genomic_DNA"/>
</dbReference>
<keyword evidence="3" id="KW-1185">Reference proteome</keyword>
<evidence type="ECO:0000256" key="1">
    <source>
        <dbReference type="SAM" id="MobiDB-lite"/>
    </source>
</evidence>
<name>A0A485MNW8_LYNPA</name>
<reference evidence="2 3" key="1">
    <citation type="submission" date="2019-01" db="EMBL/GenBank/DDBJ databases">
        <authorList>
            <person name="Alioto T."/>
            <person name="Alioto T."/>
        </authorList>
    </citation>
    <scope>NUCLEOTIDE SEQUENCE [LARGE SCALE GENOMIC DNA]</scope>
</reference>
<dbReference type="AlphaFoldDB" id="A0A485MNW8"/>
<sequence length="112" mass="12318">MARTRRAQAVPSSQRLAGWRGPPRPPRVAAVVALRPQWTSMGAHRPASLERWGLATILGGSSEPAVEAPIMLAMRLPILAGWIDMCPPCEPSFRSKIHRYLGSPHEQSFPET</sequence>
<organism evidence="2 3">
    <name type="scientific">Lynx pardinus</name>
    <name type="common">Iberian lynx</name>
    <name type="synonym">Felis pardina</name>
    <dbReference type="NCBI Taxonomy" id="191816"/>
    <lineage>
        <taxon>Eukaryota</taxon>
        <taxon>Metazoa</taxon>
        <taxon>Chordata</taxon>
        <taxon>Craniata</taxon>
        <taxon>Vertebrata</taxon>
        <taxon>Euteleostomi</taxon>
        <taxon>Mammalia</taxon>
        <taxon>Eutheria</taxon>
        <taxon>Laurasiatheria</taxon>
        <taxon>Carnivora</taxon>
        <taxon>Feliformia</taxon>
        <taxon>Felidae</taxon>
        <taxon>Felinae</taxon>
        <taxon>Lynx</taxon>
    </lineage>
</organism>
<protein>
    <submittedName>
        <fullName evidence="2">Uncharacterized protein</fullName>
    </submittedName>
</protein>